<comment type="caution">
    <text evidence="2">The sequence shown here is derived from an EMBL/GenBank/DDBJ whole genome shotgun (WGS) entry which is preliminary data.</text>
</comment>
<keyword evidence="3" id="KW-1185">Reference proteome</keyword>
<dbReference type="AlphaFoldDB" id="A0A8S1EUV2"/>
<feature type="region of interest" description="Disordered" evidence="1">
    <location>
        <begin position="1"/>
        <end position="45"/>
    </location>
</feature>
<gene>
    <name evidence="2" type="ORF">CBOVIS_LOCUS5816</name>
</gene>
<protein>
    <submittedName>
        <fullName evidence="2">Uncharacterized protein</fullName>
    </submittedName>
</protein>
<organism evidence="2 3">
    <name type="scientific">Caenorhabditis bovis</name>
    <dbReference type="NCBI Taxonomy" id="2654633"/>
    <lineage>
        <taxon>Eukaryota</taxon>
        <taxon>Metazoa</taxon>
        <taxon>Ecdysozoa</taxon>
        <taxon>Nematoda</taxon>
        <taxon>Chromadorea</taxon>
        <taxon>Rhabditida</taxon>
        <taxon>Rhabditina</taxon>
        <taxon>Rhabditomorpha</taxon>
        <taxon>Rhabditoidea</taxon>
        <taxon>Rhabditidae</taxon>
        <taxon>Peloderinae</taxon>
        <taxon>Caenorhabditis</taxon>
    </lineage>
</organism>
<evidence type="ECO:0000256" key="1">
    <source>
        <dbReference type="SAM" id="MobiDB-lite"/>
    </source>
</evidence>
<name>A0A8S1EUV2_9PELO</name>
<sequence length="171" mass="19683">MSSRNFDLEYDDYLKRRGSQLPPKKFTPADEENEAKAKKQVKQDYGLPNNEYFMQGYQEKSADVGSDPIGAVRTLRNNLRVMSLEHKDKDEPVKSFLCQSACDELTKTEKKLLEMSNRRSDAIFRGDTDSAQKIANDMERVKSDAIRNAYSDLMIDDKQVERKMGRVPTMT</sequence>
<evidence type="ECO:0000313" key="2">
    <source>
        <dbReference type="EMBL" id="CAB3403319.1"/>
    </source>
</evidence>
<evidence type="ECO:0000313" key="3">
    <source>
        <dbReference type="Proteomes" id="UP000494206"/>
    </source>
</evidence>
<dbReference type="OrthoDB" id="66599at2759"/>
<accession>A0A8S1EUV2</accession>
<dbReference type="Proteomes" id="UP000494206">
    <property type="component" value="Unassembled WGS sequence"/>
</dbReference>
<proteinExistence type="predicted"/>
<dbReference type="EMBL" id="CADEPM010000003">
    <property type="protein sequence ID" value="CAB3403319.1"/>
    <property type="molecule type" value="Genomic_DNA"/>
</dbReference>
<reference evidence="2 3" key="1">
    <citation type="submission" date="2020-04" db="EMBL/GenBank/DDBJ databases">
        <authorList>
            <person name="Laetsch R D."/>
            <person name="Stevens L."/>
            <person name="Kumar S."/>
            <person name="Blaxter L. M."/>
        </authorList>
    </citation>
    <scope>NUCLEOTIDE SEQUENCE [LARGE SCALE GENOMIC DNA]</scope>
</reference>